<dbReference type="Gene3D" id="2.40.50.100">
    <property type="match status" value="1"/>
</dbReference>
<evidence type="ECO:0000313" key="13">
    <source>
        <dbReference type="EMBL" id="TRW96391.1"/>
    </source>
</evidence>
<dbReference type="NCBIfam" id="TIGR01843">
    <property type="entry name" value="type_I_hlyD"/>
    <property type="match status" value="1"/>
</dbReference>
<dbReference type="SUPFAM" id="SSF111369">
    <property type="entry name" value="HlyD-like secretion proteins"/>
    <property type="match status" value="1"/>
</dbReference>
<dbReference type="Gene3D" id="2.40.30.170">
    <property type="match status" value="1"/>
</dbReference>
<dbReference type="Pfam" id="PF26002">
    <property type="entry name" value="Beta-barrel_AprE"/>
    <property type="match status" value="1"/>
</dbReference>
<evidence type="ECO:0000256" key="9">
    <source>
        <dbReference type="RuleBase" id="RU365093"/>
    </source>
</evidence>
<keyword evidence="5 9" id="KW-0997">Cell inner membrane</keyword>
<name>A0ABY3CCR8_9GAMM</name>
<comment type="caution">
    <text evidence="13">The sequence shown here is derived from an EMBL/GenBank/DDBJ whole genome shotgun (WGS) entry which is preliminary data.</text>
</comment>
<keyword evidence="3 9" id="KW-0813">Transport</keyword>
<evidence type="ECO:0000256" key="2">
    <source>
        <dbReference type="ARBA" id="ARBA00009477"/>
    </source>
</evidence>
<evidence type="ECO:0000256" key="7">
    <source>
        <dbReference type="ARBA" id="ARBA00022989"/>
    </source>
</evidence>
<accession>A0ABY3CCR8</accession>
<dbReference type="PRINTS" id="PR01490">
    <property type="entry name" value="RTXTOXIND"/>
</dbReference>
<feature type="region of interest" description="Disordered" evidence="11">
    <location>
        <begin position="1"/>
        <end position="22"/>
    </location>
</feature>
<evidence type="ECO:0000313" key="14">
    <source>
        <dbReference type="Proteomes" id="UP000733744"/>
    </source>
</evidence>
<dbReference type="Proteomes" id="UP000733744">
    <property type="component" value="Unassembled WGS sequence"/>
</dbReference>
<proteinExistence type="inferred from homology"/>
<organism evidence="13 14">
    <name type="scientific">Candidatus Methylobacter oryzae</name>
    <dbReference type="NCBI Taxonomy" id="2497749"/>
    <lineage>
        <taxon>Bacteria</taxon>
        <taxon>Pseudomonadati</taxon>
        <taxon>Pseudomonadota</taxon>
        <taxon>Gammaproteobacteria</taxon>
        <taxon>Methylococcales</taxon>
        <taxon>Methylococcaceae</taxon>
        <taxon>Methylobacter</taxon>
    </lineage>
</organism>
<evidence type="ECO:0000256" key="11">
    <source>
        <dbReference type="SAM" id="MobiDB-lite"/>
    </source>
</evidence>
<dbReference type="RefSeq" id="WP_127030106.1">
    <property type="nucleotide sequence ID" value="NZ_RYFG02000082.1"/>
</dbReference>
<evidence type="ECO:0000256" key="4">
    <source>
        <dbReference type="ARBA" id="ARBA00022475"/>
    </source>
</evidence>
<gene>
    <name evidence="13" type="ORF">EKO24_008640</name>
</gene>
<dbReference type="Gene3D" id="1.10.287.470">
    <property type="entry name" value="Helix hairpin bin"/>
    <property type="match status" value="1"/>
</dbReference>
<evidence type="ECO:0000256" key="10">
    <source>
        <dbReference type="SAM" id="Coils"/>
    </source>
</evidence>
<evidence type="ECO:0000256" key="6">
    <source>
        <dbReference type="ARBA" id="ARBA00022692"/>
    </source>
</evidence>
<evidence type="ECO:0000256" key="1">
    <source>
        <dbReference type="ARBA" id="ARBA00004377"/>
    </source>
</evidence>
<keyword evidence="7" id="KW-1133">Transmembrane helix</keyword>
<dbReference type="PANTHER" id="PTHR30386">
    <property type="entry name" value="MEMBRANE FUSION SUBUNIT OF EMRAB-TOLC MULTIDRUG EFFLUX PUMP"/>
    <property type="match status" value="1"/>
</dbReference>
<keyword evidence="6" id="KW-0812">Transmembrane</keyword>
<comment type="similarity">
    <text evidence="2 9">Belongs to the membrane fusion protein (MFP) (TC 8.A.1) family.</text>
</comment>
<dbReference type="InterPro" id="IPR050739">
    <property type="entry name" value="MFP"/>
</dbReference>
<keyword evidence="4 9" id="KW-1003">Cell membrane</keyword>
<keyword evidence="8" id="KW-0472">Membrane</keyword>
<keyword evidence="14" id="KW-1185">Reference proteome</keyword>
<dbReference type="InterPro" id="IPR058982">
    <property type="entry name" value="Beta-barrel_AprE"/>
</dbReference>
<evidence type="ECO:0000256" key="5">
    <source>
        <dbReference type="ARBA" id="ARBA00022519"/>
    </source>
</evidence>
<feature type="domain" description="AprE-like beta-barrel" evidence="12">
    <location>
        <begin position="340"/>
        <end position="433"/>
    </location>
</feature>
<reference evidence="13 14" key="1">
    <citation type="journal article" date="2019" name="Antonie Van Leeuwenhoek">
        <title>Description of 'Ca. Methylobacter oryzae' KRF1, a novel species from the environmentally important Methylobacter clade 2.</title>
        <authorList>
            <person name="Khatri K."/>
            <person name="Mohite J.A."/>
            <person name="Pandit P.S."/>
            <person name="Bahulikar R."/>
            <person name="Rahalkar M.C."/>
        </authorList>
    </citation>
    <scope>NUCLEOTIDE SEQUENCE [LARGE SCALE GENOMIC DNA]</scope>
    <source>
        <strain evidence="13 14">KRF1</strain>
    </source>
</reference>
<dbReference type="EMBL" id="RYFG02000082">
    <property type="protein sequence ID" value="TRW96391.1"/>
    <property type="molecule type" value="Genomic_DNA"/>
</dbReference>
<evidence type="ECO:0000256" key="3">
    <source>
        <dbReference type="ARBA" id="ARBA00022448"/>
    </source>
</evidence>
<evidence type="ECO:0000259" key="12">
    <source>
        <dbReference type="Pfam" id="PF26002"/>
    </source>
</evidence>
<feature type="coiled-coil region" evidence="10">
    <location>
        <begin position="228"/>
        <end position="265"/>
    </location>
</feature>
<dbReference type="PANTHER" id="PTHR30386:SF26">
    <property type="entry name" value="TRANSPORT PROTEIN COMB"/>
    <property type="match status" value="1"/>
</dbReference>
<evidence type="ECO:0000256" key="8">
    <source>
        <dbReference type="ARBA" id="ARBA00023136"/>
    </source>
</evidence>
<dbReference type="InterPro" id="IPR010129">
    <property type="entry name" value="T1SS_HlyD"/>
</dbReference>
<protein>
    <recommendedName>
        <fullName evidence="9">Membrane fusion protein (MFP) family protein</fullName>
    </recommendedName>
</protein>
<keyword evidence="10" id="KW-0175">Coiled coil</keyword>
<sequence length="457" mass="51207">MEPTNQSFVGLAPTKPKPGKSETVIEFLPDADEIERSPLPRSARTTLHVLLAALISFVIWASYSDLDRVVVAHGRLITPLPNILVQPLETSIIQSIDVRIGQVVKKGEKLATLDPTFAQADEVQLRKQLNSLETQSKSLEAELSGNNALSNMSADADSQLQAELSVERQANYRAQLAKMDENIARLQATLITNRHDQQMLTEHLKPLQEIESMQEKLVAKNFGARVRLLEAQEKRQEVERNLQLAKNHEQEIKRELASMEAEKTAFKKGWRQKMMEEMLSTSRDRNTVSEQLQKADKRRKLVTLTSPSDAVVLDIAKLSLGSIVQGGGVFFTLVPLGTELEAEVQIDSMDVGYVKLGDKSRIKLDAFPFQKHGMLDGEVRTMSEDAFRKEEEAGQSMDAFYKGRISLGNSHLRKMPERARLLPGMTLTVEIVVGKRSVISYLLWPLTKALDEAMQEP</sequence>
<comment type="subcellular location">
    <subcellularLocation>
        <location evidence="1 9">Cell inner membrane</location>
        <topology evidence="1 9">Single-pass membrane protein</topology>
    </subcellularLocation>
</comment>